<evidence type="ECO:0000313" key="2">
    <source>
        <dbReference type="EMBL" id="GAA0160992.1"/>
    </source>
</evidence>
<sequence>MRITGAIFSFGCVSILTSFMAIFSIWHLSGDSSTELLVSPSVEDDTELTLEGFRDVASDDISTASVKFCVQIGTALSTVDVLSGGRV</sequence>
<keyword evidence="1" id="KW-0812">Transmembrane</keyword>
<keyword evidence="1" id="KW-1133">Transmembrane helix</keyword>
<name>A0AAV3QFN9_LITER</name>
<keyword evidence="1" id="KW-0472">Membrane</keyword>
<gene>
    <name evidence="2" type="ORF">LIER_39144</name>
</gene>
<dbReference type="AlphaFoldDB" id="A0AAV3QFN9"/>
<evidence type="ECO:0000313" key="3">
    <source>
        <dbReference type="Proteomes" id="UP001454036"/>
    </source>
</evidence>
<protein>
    <submittedName>
        <fullName evidence="2">Uncharacterized protein</fullName>
    </submittedName>
</protein>
<feature type="transmembrane region" description="Helical" evidence="1">
    <location>
        <begin position="7"/>
        <end position="28"/>
    </location>
</feature>
<reference evidence="2 3" key="1">
    <citation type="submission" date="2024-01" db="EMBL/GenBank/DDBJ databases">
        <title>The complete chloroplast genome sequence of Lithospermum erythrorhizon: insights into the phylogenetic relationship among Boraginaceae species and the maternal lineages of purple gromwells.</title>
        <authorList>
            <person name="Okada T."/>
            <person name="Watanabe K."/>
        </authorList>
    </citation>
    <scope>NUCLEOTIDE SEQUENCE [LARGE SCALE GENOMIC DNA]</scope>
</reference>
<dbReference type="Proteomes" id="UP001454036">
    <property type="component" value="Unassembled WGS sequence"/>
</dbReference>
<evidence type="ECO:0000256" key="1">
    <source>
        <dbReference type="SAM" id="Phobius"/>
    </source>
</evidence>
<proteinExistence type="predicted"/>
<keyword evidence="3" id="KW-1185">Reference proteome</keyword>
<dbReference type="EMBL" id="BAABME010020638">
    <property type="protein sequence ID" value="GAA0160992.1"/>
    <property type="molecule type" value="Genomic_DNA"/>
</dbReference>
<comment type="caution">
    <text evidence="2">The sequence shown here is derived from an EMBL/GenBank/DDBJ whole genome shotgun (WGS) entry which is preliminary data.</text>
</comment>
<accession>A0AAV3QFN9</accession>
<organism evidence="2 3">
    <name type="scientific">Lithospermum erythrorhizon</name>
    <name type="common">Purple gromwell</name>
    <name type="synonym">Lithospermum officinale var. erythrorhizon</name>
    <dbReference type="NCBI Taxonomy" id="34254"/>
    <lineage>
        <taxon>Eukaryota</taxon>
        <taxon>Viridiplantae</taxon>
        <taxon>Streptophyta</taxon>
        <taxon>Embryophyta</taxon>
        <taxon>Tracheophyta</taxon>
        <taxon>Spermatophyta</taxon>
        <taxon>Magnoliopsida</taxon>
        <taxon>eudicotyledons</taxon>
        <taxon>Gunneridae</taxon>
        <taxon>Pentapetalae</taxon>
        <taxon>asterids</taxon>
        <taxon>lamiids</taxon>
        <taxon>Boraginales</taxon>
        <taxon>Boraginaceae</taxon>
        <taxon>Boraginoideae</taxon>
        <taxon>Lithospermeae</taxon>
        <taxon>Lithospermum</taxon>
    </lineage>
</organism>